<reference evidence="2 3" key="2">
    <citation type="journal article" date="2022" name="Int. J. Syst. Evol. Microbiol.">
        <title>Strains of Bradyrhizobium barranii sp. nov. associated with legumes native to Canada are symbionts of soybeans and belong to different subspecies (subsp. barranii subsp. nov. and subsp. apii subsp. nov.) and symbiovars (sv. glycinearum and sv. septentrionale).</title>
        <authorList>
            <person name="Bromfield E.S.P."/>
            <person name="Cloutier S."/>
            <person name="Wasai-Hara S."/>
            <person name="Minamisawa K."/>
        </authorList>
    </citation>
    <scope>NUCLEOTIDE SEQUENCE [LARGE SCALE GENOMIC DNA]</scope>
    <source>
        <strain evidence="2 3">144S4</strain>
    </source>
</reference>
<sequence length="102" mass="11548">MTETQAAALLLIRQSDEGMEMLREQLSRCLINRLKEVIVDAAASRAKAGQSREQIDAWLEEMAPAWQKYRDDALRNIQRDLFKSAEEIVDGTMAEAKTATVH</sequence>
<dbReference type="Proteomes" id="UP000664702">
    <property type="component" value="Chromosome"/>
</dbReference>
<proteinExistence type="predicted"/>
<protein>
    <submittedName>
        <fullName evidence="1">Uncharacterized protein</fullName>
    </submittedName>
</protein>
<evidence type="ECO:0000313" key="2">
    <source>
        <dbReference type="EMBL" id="UEM13676.1"/>
    </source>
</evidence>
<accession>A0A939M6V5</accession>
<dbReference type="RefSeq" id="WP_208084185.1">
    <property type="nucleotide sequence ID" value="NZ_CP086136.1"/>
</dbReference>
<name>A0A939M6V5_9BRAD</name>
<gene>
    <name evidence="2" type="ORF">J4G43_004975</name>
    <name evidence="1" type="ORF">J4G43_07175</name>
</gene>
<organism evidence="1">
    <name type="scientific">Bradyrhizobium barranii subsp. barranii</name>
    <dbReference type="NCBI Taxonomy" id="2823807"/>
    <lineage>
        <taxon>Bacteria</taxon>
        <taxon>Pseudomonadati</taxon>
        <taxon>Pseudomonadota</taxon>
        <taxon>Alphaproteobacteria</taxon>
        <taxon>Hyphomicrobiales</taxon>
        <taxon>Nitrobacteraceae</taxon>
        <taxon>Bradyrhizobium</taxon>
        <taxon>Bradyrhizobium barranii</taxon>
    </lineage>
</organism>
<dbReference type="KEGG" id="bban:J4G43_004975"/>
<dbReference type="EMBL" id="JAGEMI010000001">
    <property type="protein sequence ID" value="MBO1860762.1"/>
    <property type="molecule type" value="Genomic_DNA"/>
</dbReference>
<dbReference type="EMBL" id="CP086136">
    <property type="protein sequence ID" value="UEM13676.1"/>
    <property type="molecule type" value="Genomic_DNA"/>
</dbReference>
<evidence type="ECO:0000313" key="1">
    <source>
        <dbReference type="EMBL" id="MBO1860762.1"/>
    </source>
</evidence>
<evidence type="ECO:0000313" key="3">
    <source>
        <dbReference type="Proteomes" id="UP000664702"/>
    </source>
</evidence>
<reference evidence="1" key="1">
    <citation type="submission" date="2021-03" db="EMBL/GenBank/DDBJ databases">
        <title>Whole Genome Sequence of Bradyrhizobium sp. Strain 144S4.</title>
        <authorList>
            <person name="Bromfield E.S.P."/>
            <person name="Cloutier S."/>
        </authorList>
    </citation>
    <scope>NUCLEOTIDE SEQUENCE [LARGE SCALE GENOMIC DNA]</scope>
    <source>
        <strain evidence="1">144S4</strain>
    </source>
</reference>
<dbReference type="AlphaFoldDB" id="A0A939M6V5"/>